<dbReference type="AlphaFoldDB" id="A0AA90NBD6"/>
<reference evidence="1" key="1">
    <citation type="submission" date="2023-08" db="EMBL/GenBank/DDBJ databases">
        <title>The draft genome of Tsukamurella strandjordii strain 050030.</title>
        <authorList>
            <person name="Zhao F."/>
            <person name="Feng Y."/>
            <person name="Zong Z."/>
        </authorList>
    </citation>
    <scope>NUCLEOTIDE SEQUENCE</scope>
    <source>
        <strain evidence="1">050030</strain>
    </source>
</reference>
<name>A0AA90NBD6_9ACTN</name>
<protein>
    <submittedName>
        <fullName evidence="1">Uncharacterized protein</fullName>
    </submittedName>
</protein>
<gene>
    <name evidence="1" type="ORF">Q7X28_11605</name>
</gene>
<dbReference type="Gene3D" id="3.40.47.10">
    <property type="match status" value="1"/>
</dbReference>
<dbReference type="EMBL" id="JAUTIX010000004">
    <property type="protein sequence ID" value="MDP0398575.1"/>
    <property type="molecule type" value="Genomic_DNA"/>
</dbReference>
<dbReference type="GO" id="GO:0016746">
    <property type="term" value="F:acyltransferase activity"/>
    <property type="evidence" value="ECO:0007669"/>
    <property type="project" value="InterPro"/>
</dbReference>
<proteinExistence type="predicted"/>
<comment type="caution">
    <text evidence="1">The sequence shown here is derived from an EMBL/GenBank/DDBJ whole genome shotgun (WGS) entry which is preliminary data.</text>
</comment>
<dbReference type="SUPFAM" id="SSF53901">
    <property type="entry name" value="Thiolase-like"/>
    <property type="match status" value="1"/>
</dbReference>
<keyword evidence="2" id="KW-1185">Reference proteome</keyword>
<dbReference type="RefSeq" id="WP_220659567.1">
    <property type="nucleotide sequence ID" value="NZ_CBCSFC010000011.1"/>
</dbReference>
<dbReference type="InterPro" id="IPR016039">
    <property type="entry name" value="Thiolase-like"/>
</dbReference>
<evidence type="ECO:0000313" key="1">
    <source>
        <dbReference type="EMBL" id="MDP0398575.1"/>
    </source>
</evidence>
<dbReference type="Proteomes" id="UP001178281">
    <property type="component" value="Unassembled WGS sequence"/>
</dbReference>
<evidence type="ECO:0000313" key="2">
    <source>
        <dbReference type="Proteomes" id="UP001178281"/>
    </source>
</evidence>
<sequence length="290" mass="29610">MTDIAIAGLGVIPNATSYVASGARALTAALLDAGIDGDQLGLLINAGASRDMNISEPAVAALIQQEAGIHPAFDPDAETSILTFDLLNGGLSFGTAVSLIGDMIEMGDIEYGAVVVGDVHPSMNPFFKPNFPLVSDVFAAVIGPGDSTVLEVATPQRASDDISSEVYAELNGAGAGARSSVVVDLHEFDAGYFNAVSAAIGALSVDPTESVIVAPWPAASNPAFRTAFGEVDVRIVNPYERTDGKQYYTAAPVAALEHAHRAGIDTTVATVLAPSAPGADVSVVAESRIG</sequence>
<accession>A0AA90NBD6</accession>
<organism evidence="1 2">
    <name type="scientific">Tsukamurella strandjordii</name>
    <dbReference type="NCBI Taxonomy" id="147577"/>
    <lineage>
        <taxon>Bacteria</taxon>
        <taxon>Bacillati</taxon>
        <taxon>Actinomycetota</taxon>
        <taxon>Actinomycetes</taxon>
        <taxon>Mycobacteriales</taxon>
        <taxon>Tsukamurellaceae</taxon>
        <taxon>Tsukamurella</taxon>
    </lineage>
</organism>